<dbReference type="EMBL" id="LAZR01060810">
    <property type="protein sequence ID" value="KKK64904.1"/>
    <property type="molecule type" value="Genomic_DNA"/>
</dbReference>
<reference evidence="1" key="1">
    <citation type="journal article" date="2015" name="Nature">
        <title>Complex archaea that bridge the gap between prokaryotes and eukaryotes.</title>
        <authorList>
            <person name="Spang A."/>
            <person name="Saw J.H."/>
            <person name="Jorgensen S.L."/>
            <person name="Zaremba-Niedzwiedzka K."/>
            <person name="Martijn J."/>
            <person name="Lind A.E."/>
            <person name="van Eijk R."/>
            <person name="Schleper C."/>
            <person name="Guy L."/>
            <person name="Ettema T.J."/>
        </authorList>
    </citation>
    <scope>NUCLEOTIDE SEQUENCE</scope>
</reference>
<gene>
    <name evidence="1" type="ORF">LCGC14_2979520</name>
</gene>
<organism evidence="1">
    <name type="scientific">marine sediment metagenome</name>
    <dbReference type="NCBI Taxonomy" id="412755"/>
    <lineage>
        <taxon>unclassified sequences</taxon>
        <taxon>metagenomes</taxon>
        <taxon>ecological metagenomes</taxon>
    </lineage>
</organism>
<sequence length="161" mass="18877">FMVDRKVLSVQEARDLLEIDQNDLDTVCATQSQLFEEVGYAHTMAISERDHLKEKMATVDAEVAFDIRTTHESQDKKITEANIKEEICMHKRHKMAYETYMKAKMKVDELGIVKESFMHRLEMIKKLADLFGKYWSTEKIKTYKGTKKLIGKGQRKLTRRD</sequence>
<comment type="caution">
    <text evidence="1">The sequence shown here is derived from an EMBL/GenBank/DDBJ whole genome shotgun (WGS) entry which is preliminary data.</text>
</comment>
<protein>
    <submittedName>
        <fullName evidence="1">Uncharacterized protein</fullName>
    </submittedName>
</protein>
<evidence type="ECO:0000313" key="1">
    <source>
        <dbReference type="EMBL" id="KKK64904.1"/>
    </source>
</evidence>
<name>A0A0F8ZEL3_9ZZZZ</name>
<feature type="non-terminal residue" evidence="1">
    <location>
        <position position="1"/>
    </location>
</feature>
<dbReference type="AlphaFoldDB" id="A0A0F8ZEL3"/>
<proteinExistence type="predicted"/>
<accession>A0A0F8ZEL3</accession>